<comment type="caution">
    <text evidence="2">The sequence shown here is derived from an EMBL/GenBank/DDBJ whole genome shotgun (WGS) entry which is preliminary data.</text>
</comment>
<gene>
    <name evidence="2" type="ORF">HMPREF9098_2067</name>
</gene>
<accession>F0F1T2</accession>
<evidence type="ECO:0000313" key="2">
    <source>
        <dbReference type="EMBL" id="EGC16473.1"/>
    </source>
</evidence>
<proteinExistence type="predicted"/>
<sequence length="144" mass="15432">MRTLFLTAALLLAAGTARAEYGHFQNADGQIICTHGGFIPQITCAIPRLSKPIPVTPEPQDCQNSGNPGHWSGSVSLNITGPSRLNCSISNNILHGNGVILTEGKSYIFFNQSDWQCTSRAGSMTCTNPEGRGFEISPGSLRRL</sequence>
<protein>
    <recommendedName>
        <fullName evidence="4">Cyanovirin-N domain-containing protein</fullName>
    </recommendedName>
</protein>
<evidence type="ECO:0008006" key="4">
    <source>
        <dbReference type="Google" id="ProtNLM"/>
    </source>
</evidence>
<reference evidence="2 3" key="1">
    <citation type="submission" date="2011-01" db="EMBL/GenBank/DDBJ databases">
        <authorList>
            <person name="Muzny D."/>
            <person name="Qin X."/>
            <person name="Deng J."/>
            <person name="Jiang H."/>
            <person name="Liu Y."/>
            <person name="Qu J."/>
            <person name="Song X.-Z."/>
            <person name="Zhang L."/>
            <person name="Thornton R."/>
            <person name="Coyle M."/>
            <person name="Francisco L."/>
            <person name="Jackson L."/>
            <person name="Javaid M."/>
            <person name="Korchina V."/>
            <person name="Kovar C."/>
            <person name="Mata R."/>
            <person name="Mathew T."/>
            <person name="Ngo R."/>
            <person name="Nguyen L."/>
            <person name="Nguyen N."/>
            <person name="Okwuonu G."/>
            <person name="Ongeri F."/>
            <person name="Pham C."/>
            <person name="Simmons D."/>
            <person name="Wilczek-Boney K."/>
            <person name="Hale W."/>
            <person name="Jakkamsetti A."/>
            <person name="Pham P."/>
            <person name="Ruth R."/>
            <person name="San Lucas F."/>
            <person name="Warren J."/>
            <person name="Zhang J."/>
            <person name="Zhao Z."/>
            <person name="Zhou C."/>
            <person name="Zhu D."/>
            <person name="Lee S."/>
            <person name="Bess C."/>
            <person name="Blankenburg K."/>
            <person name="Forbes L."/>
            <person name="Fu Q."/>
            <person name="Gubbala S."/>
            <person name="Hirani K."/>
            <person name="Jayaseelan J.C."/>
            <person name="Lara F."/>
            <person name="Munidasa M."/>
            <person name="Palculict T."/>
            <person name="Patil S."/>
            <person name="Pu L.-L."/>
            <person name="Saada N."/>
            <person name="Tang L."/>
            <person name="Weissenberger G."/>
            <person name="Zhu Y."/>
            <person name="Hemphill L."/>
            <person name="Shang Y."/>
            <person name="Youmans B."/>
            <person name="Ayvaz T."/>
            <person name="Ross M."/>
            <person name="Santibanez J."/>
            <person name="Aqrawi P."/>
            <person name="Gross S."/>
            <person name="Joshi V."/>
            <person name="Fowler G."/>
            <person name="Nazareth L."/>
            <person name="Reid J."/>
            <person name="Worley K."/>
            <person name="Petrosino J."/>
            <person name="Highlander S."/>
            <person name="Gibbs R."/>
        </authorList>
    </citation>
    <scope>NUCLEOTIDE SEQUENCE [LARGE SCALE GENOMIC DNA]</scope>
    <source>
        <strain evidence="2 3">ATCC 33394</strain>
    </source>
</reference>
<evidence type="ECO:0000256" key="1">
    <source>
        <dbReference type="SAM" id="SignalP"/>
    </source>
</evidence>
<dbReference type="RefSeq" id="WP_003784160.1">
    <property type="nucleotide sequence ID" value="NZ_GL870929.1"/>
</dbReference>
<dbReference type="Proteomes" id="UP000004088">
    <property type="component" value="Unassembled WGS sequence"/>
</dbReference>
<dbReference type="AlphaFoldDB" id="F0F1T2"/>
<dbReference type="HOGENOM" id="CLU_1793911_0_0_4"/>
<name>F0F1T2_9NEIS</name>
<dbReference type="STRING" id="888741.HMPREF9098_2067"/>
<evidence type="ECO:0000313" key="3">
    <source>
        <dbReference type="Proteomes" id="UP000004088"/>
    </source>
</evidence>
<keyword evidence="3" id="KW-1185">Reference proteome</keyword>
<dbReference type="EMBL" id="AEWV01000041">
    <property type="protein sequence ID" value="EGC16473.1"/>
    <property type="molecule type" value="Genomic_DNA"/>
</dbReference>
<keyword evidence="1" id="KW-0732">Signal</keyword>
<feature type="signal peptide" evidence="1">
    <location>
        <begin position="1"/>
        <end position="19"/>
    </location>
</feature>
<organism evidence="2 3">
    <name type="scientific">Kingella denitrificans ATCC 33394</name>
    <dbReference type="NCBI Taxonomy" id="888741"/>
    <lineage>
        <taxon>Bacteria</taxon>
        <taxon>Pseudomonadati</taxon>
        <taxon>Pseudomonadota</taxon>
        <taxon>Betaproteobacteria</taxon>
        <taxon>Neisseriales</taxon>
        <taxon>Neisseriaceae</taxon>
        <taxon>Kingella</taxon>
    </lineage>
</organism>
<feature type="chain" id="PRO_5003247085" description="Cyanovirin-N domain-containing protein" evidence="1">
    <location>
        <begin position="20"/>
        <end position="144"/>
    </location>
</feature>